<dbReference type="Gene3D" id="3.90.850.10">
    <property type="entry name" value="Fumarylacetoacetase-like, C-terminal domain"/>
    <property type="match status" value="1"/>
</dbReference>
<feature type="binding site" evidence="12">
    <location>
        <position position="221"/>
    </location>
    <ligand>
        <name>Ca(2+)</name>
        <dbReference type="ChEBI" id="CHEBI:29108"/>
    </ligand>
</feature>
<keyword evidence="9 13" id="KW-0585">Phenylalanine catabolism</keyword>
<name>A0A9P9G1F3_FUSRE</name>
<proteinExistence type="inferred from homology"/>
<evidence type="ECO:0000313" key="16">
    <source>
        <dbReference type="EMBL" id="KAH7230207.1"/>
    </source>
</evidence>
<organism evidence="16 17">
    <name type="scientific">Fusarium redolens</name>
    <dbReference type="NCBI Taxonomy" id="48865"/>
    <lineage>
        <taxon>Eukaryota</taxon>
        <taxon>Fungi</taxon>
        <taxon>Dikarya</taxon>
        <taxon>Ascomycota</taxon>
        <taxon>Pezizomycotina</taxon>
        <taxon>Sordariomycetes</taxon>
        <taxon>Hypocreomycetidae</taxon>
        <taxon>Hypocreales</taxon>
        <taxon>Nectriaceae</taxon>
        <taxon>Fusarium</taxon>
        <taxon>Fusarium redolens species complex</taxon>
    </lineage>
</organism>
<feature type="binding site" evidence="12">
    <location>
        <position position="189"/>
    </location>
    <ligand>
        <name>Ca(2+)</name>
        <dbReference type="ChEBI" id="CHEBI:29108"/>
    </ligand>
</feature>
<keyword evidence="17" id="KW-1185">Reference proteome</keyword>
<dbReference type="RefSeq" id="XP_046043018.1">
    <property type="nucleotide sequence ID" value="XM_046196321.1"/>
</dbReference>
<comment type="catalytic activity">
    <reaction evidence="13">
        <text>4-fumarylacetoacetate + H2O = acetoacetate + fumarate + H(+)</text>
        <dbReference type="Rhea" id="RHEA:10244"/>
        <dbReference type="ChEBI" id="CHEBI:13705"/>
        <dbReference type="ChEBI" id="CHEBI:15377"/>
        <dbReference type="ChEBI" id="CHEBI:15378"/>
        <dbReference type="ChEBI" id="CHEBI:18034"/>
        <dbReference type="ChEBI" id="CHEBI:29806"/>
        <dbReference type="EC" id="3.7.1.2"/>
    </reaction>
</comment>
<dbReference type="PANTHER" id="PTHR43069:SF2">
    <property type="entry name" value="FUMARYLACETOACETASE"/>
    <property type="match status" value="1"/>
</dbReference>
<keyword evidence="7 12" id="KW-0460">Magnesium</keyword>
<dbReference type="GO" id="GO:0006559">
    <property type="term" value="P:L-phenylalanine catabolic process"/>
    <property type="evidence" value="ECO:0007669"/>
    <property type="project" value="UniProtKB-UniRule"/>
</dbReference>
<keyword evidence="6 12" id="KW-0106">Calcium</keyword>
<dbReference type="InterPro" id="IPR011234">
    <property type="entry name" value="Fumarylacetoacetase-like_C"/>
</dbReference>
<dbReference type="GO" id="GO:0006572">
    <property type="term" value="P:L-tyrosine catabolic process"/>
    <property type="evidence" value="ECO:0007669"/>
    <property type="project" value="UniProtKB-UniRule"/>
</dbReference>
<dbReference type="OrthoDB" id="9971669at2759"/>
<evidence type="ECO:0000256" key="10">
    <source>
        <dbReference type="PIRSR" id="PIRSR605959-1"/>
    </source>
</evidence>
<evidence type="ECO:0000256" key="3">
    <source>
        <dbReference type="ARBA" id="ARBA00012094"/>
    </source>
</evidence>
<evidence type="ECO:0000256" key="7">
    <source>
        <dbReference type="ARBA" id="ARBA00022842"/>
    </source>
</evidence>
<evidence type="ECO:0000256" key="9">
    <source>
        <dbReference type="ARBA" id="ARBA00023232"/>
    </source>
</evidence>
<evidence type="ECO:0000256" key="1">
    <source>
        <dbReference type="ARBA" id="ARBA00004782"/>
    </source>
</evidence>
<feature type="domain" description="Fumarylacetoacetase N-terminal" evidence="15">
    <location>
        <begin position="10"/>
        <end position="106"/>
    </location>
</feature>
<comment type="similarity">
    <text evidence="2 13">Belongs to the FAH family.</text>
</comment>
<dbReference type="GO" id="GO:1902000">
    <property type="term" value="P:homogentisate catabolic process"/>
    <property type="evidence" value="ECO:0007669"/>
    <property type="project" value="TreeGrafter"/>
</dbReference>
<dbReference type="EMBL" id="JAGMUX010000023">
    <property type="protein sequence ID" value="KAH7230207.1"/>
    <property type="molecule type" value="Genomic_DNA"/>
</dbReference>
<feature type="binding site" evidence="11">
    <location>
        <position position="228"/>
    </location>
    <ligand>
        <name>substrate</name>
    </ligand>
</feature>
<dbReference type="SUPFAM" id="SSF63433">
    <property type="entry name" value="Fumarylacetoacetate hydrolase, FAH, N-terminal domain"/>
    <property type="match status" value="1"/>
</dbReference>
<gene>
    <name evidence="16" type="ORF">BKA55DRAFT_598973</name>
</gene>
<dbReference type="AlphaFoldDB" id="A0A9P9G1F3"/>
<dbReference type="InterPro" id="IPR005959">
    <property type="entry name" value="Fumarylacetoacetase"/>
</dbReference>
<feature type="binding site" evidence="12">
    <location>
        <position position="187"/>
    </location>
    <ligand>
        <name>Ca(2+)</name>
        <dbReference type="ChEBI" id="CHEBI:29108"/>
    </ligand>
</feature>
<evidence type="ECO:0000259" key="15">
    <source>
        <dbReference type="Pfam" id="PF09298"/>
    </source>
</evidence>
<feature type="binding site" evidence="12">
    <location>
        <position position="245"/>
    </location>
    <ligand>
        <name>Mg(2+)</name>
        <dbReference type="ChEBI" id="CHEBI:18420"/>
    </ligand>
</feature>
<sequence length="407" mass="44415">MTEHLVVPLFGVVSTIDNPAPRCAALINDTVVDLSKLYQLEWFQLRAVPSHIDLVAIFQMPTLNRFAELPLSIRSAVRKHVAEEYSNKSIPSSCLVPVKDVSTHLPMSIGNYVDFYCSLEHARNCAALVGGDVTDNFYTSPICYNGRASSIVPSPTPIHRPRGIFHNTCTTHGSDVIYGPSKKLDFELELGYFISKSLPRGKTLSIDEAPEYIFGFVLLNDWSTRDVQMFELRPLGPFHSKGFATSISPWIVPFDVLHPFATAPKNGHQPGGLSHLKWSDSTTGTFNINVAASVTRNGNTQLITKSNLRDLYWSPFQQLTHLASSGSGIITGDLVGTGTISGSVAGSQGCLFEASEDGVKPISLGEGWNLTYLEDYDEVALDAWCASVQGGPSFKFAECRGQVLPAE</sequence>
<feature type="binding site" evidence="12">
    <location>
        <position position="221"/>
    </location>
    <ligand>
        <name>Mg(2+)</name>
        <dbReference type="ChEBI" id="CHEBI:18420"/>
    </ligand>
</feature>
<dbReference type="InterPro" id="IPR015377">
    <property type="entry name" value="Fumarylacetoacetase_N"/>
</dbReference>
<dbReference type="InterPro" id="IPR036462">
    <property type="entry name" value="Fumarylacetoacetase_N_sf"/>
</dbReference>
<comment type="cofactor">
    <cofactor evidence="13">
        <name>Mg(2+)</name>
        <dbReference type="ChEBI" id="CHEBI:18420"/>
    </cofactor>
    <cofactor evidence="13">
        <name>Ca(2+)</name>
        <dbReference type="ChEBI" id="CHEBI:29108"/>
    </cofactor>
</comment>
<dbReference type="Proteomes" id="UP000720189">
    <property type="component" value="Unassembled WGS sequence"/>
</dbReference>
<feature type="active site" description="Proton acceptor" evidence="10">
    <location>
        <position position="121"/>
    </location>
</feature>
<evidence type="ECO:0000256" key="2">
    <source>
        <dbReference type="ARBA" id="ARBA00010211"/>
    </source>
</evidence>
<dbReference type="GO" id="GO:0046872">
    <property type="term" value="F:metal ion binding"/>
    <property type="evidence" value="ECO:0007669"/>
    <property type="project" value="UniProtKB-UniRule"/>
</dbReference>
<evidence type="ECO:0000256" key="11">
    <source>
        <dbReference type="PIRSR" id="PIRSR605959-2"/>
    </source>
</evidence>
<evidence type="ECO:0000256" key="5">
    <source>
        <dbReference type="ARBA" id="ARBA00022801"/>
    </source>
</evidence>
<evidence type="ECO:0000259" key="14">
    <source>
        <dbReference type="Pfam" id="PF01557"/>
    </source>
</evidence>
<dbReference type="SUPFAM" id="SSF56529">
    <property type="entry name" value="FAH"/>
    <property type="match status" value="1"/>
</dbReference>
<feature type="binding site" evidence="12">
    <location>
        <position position="114"/>
    </location>
    <ligand>
        <name>Ca(2+)</name>
        <dbReference type="ChEBI" id="CHEBI:29108"/>
    </ligand>
</feature>
<reference evidence="16" key="1">
    <citation type="journal article" date="2021" name="Nat. Commun.">
        <title>Genetic determinants of endophytism in the Arabidopsis root mycobiome.</title>
        <authorList>
            <person name="Mesny F."/>
            <person name="Miyauchi S."/>
            <person name="Thiergart T."/>
            <person name="Pickel B."/>
            <person name="Atanasova L."/>
            <person name="Karlsson M."/>
            <person name="Huettel B."/>
            <person name="Barry K.W."/>
            <person name="Haridas S."/>
            <person name="Chen C."/>
            <person name="Bauer D."/>
            <person name="Andreopoulos W."/>
            <person name="Pangilinan J."/>
            <person name="LaButti K."/>
            <person name="Riley R."/>
            <person name="Lipzen A."/>
            <person name="Clum A."/>
            <person name="Drula E."/>
            <person name="Henrissat B."/>
            <person name="Kohler A."/>
            <person name="Grigoriev I.V."/>
            <person name="Martin F.M."/>
            <person name="Hacquard S."/>
        </authorList>
    </citation>
    <scope>NUCLEOTIDE SEQUENCE</scope>
    <source>
        <strain evidence="16">MPI-CAGE-AT-0023</strain>
    </source>
</reference>
<keyword evidence="4 12" id="KW-0479">Metal-binding</keyword>
<evidence type="ECO:0000256" key="13">
    <source>
        <dbReference type="RuleBase" id="RU366008"/>
    </source>
</evidence>
<comment type="caution">
    <text evidence="16">The sequence shown here is derived from an EMBL/GenBank/DDBJ whole genome shotgun (WGS) entry which is preliminary data.</text>
</comment>
<dbReference type="GO" id="GO:0004334">
    <property type="term" value="F:fumarylacetoacetase activity"/>
    <property type="evidence" value="ECO:0007669"/>
    <property type="project" value="UniProtKB-UniRule"/>
</dbReference>
<comment type="pathway">
    <text evidence="1 13">Amino-acid degradation; L-phenylalanine degradation; acetoacetate and fumarate from L-phenylalanine: step 6/6.</text>
</comment>
<evidence type="ECO:0000256" key="6">
    <source>
        <dbReference type="ARBA" id="ARBA00022837"/>
    </source>
</evidence>
<feature type="binding site" evidence="11">
    <location>
        <position position="116"/>
    </location>
    <ligand>
        <name>substrate</name>
    </ligand>
</feature>
<keyword evidence="8 13" id="KW-0828">Tyrosine catabolism</keyword>
<dbReference type="InterPro" id="IPR036663">
    <property type="entry name" value="Fumarylacetoacetase_C_sf"/>
</dbReference>
<dbReference type="Pfam" id="PF09298">
    <property type="entry name" value="FAA_hydrolase_N"/>
    <property type="match status" value="1"/>
</dbReference>
<dbReference type="Pfam" id="PF01557">
    <property type="entry name" value="FAA_hydrolase"/>
    <property type="match status" value="1"/>
</dbReference>
<accession>A0A9P9G1F3</accession>
<evidence type="ECO:0000313" key="17">
    <source>
        <dbReference type="Proteomes" id="UP000720189"/>
    </source>
</evidence>
<dbReference type="Gene3D" id="2.30.30.230">
    <property type="entry name" value="Fumarylacetoacetase, N-terminal domain"/>
    <property type="match status" value="1"/>
</dbReference>
<evidence type="ECO:0000256" key="12">
    <source>
        <dbReference type="PIRSR" id="PIRSR605959-3"/>
    </source>
</evidence>
<feature type="binding site" evidence="12">
    <location>
        <position position="241"/>
    </location>
    <ligand>
        <name>Mg(2+)</name>
        <dbReference type="ChEBI" id="CHEBI:18420"/>
    </ligand>
</feature>
<evidence type="ECO:0000256" key="8">
    <source>
        <dbReference type="ARBA" id="ARBA00022878"/>
    </source>
</evidence>
<protein>
    <recommendedName>
        <fullName evidence="3 13">Fumarylacetoacetase</fullName>
        <ecNumber evidence="3 13">3.7.1.2</ecNumber>
    </recommendedName>
    <alternativeName>
        <fullName evidence="13">Fumarylacetoacetate hydrolase</fullName>
    </alternativeName>
</protein>
<dbReference type="PANTHER" id="PTHR43069">
    <property type="entry name" value="FUMARYLACETOACETASE"/>
    <property type="match status" value="1"/>
</dbReference>
<keyword evidence="5 13" id="KW-0378">Hydrolase</keyword>
<dbReference type="EC" id="3.7.1.2" evidence="3 13"/>
<feature type="domain" description="Fumarylacetoacetase-like C-terminal" evidence="14">
    <location>
        <begin position="113"/>
        <end position="351"/>
    </location>
</feature>
<evidence type="ECO:0000256" key="4">
    <source>
        <dbReference type="ARBA" id="ARBA00022723"/>
    </source>
</evidence>
<dbReference type="GeneID" id="70226275"/>
<feature type="binding site" evidence="11">
    <location>
        <position position="339"/>
    </location>
    <ligand>
        <name>substrate</name>
    </ligand>
</feature>